<organism evidence="3">
    <name type="scientific">uncultured Thermomicrobiales bacterium</name>
    <dbReference type="NCBI Taxonomy" id="1645740"/>
    <lineage>
        <taxon>Bacteria</taxon>
        <taxon>Pseudomonadati</taxon>
        <taxon>Thermomicrobiota</taxon>
        <taxon>Thermomicrobia</taxon>
        <taxon>Thermomicrobiales</taxon>
        <taxon>environmental samples</taxon>
    </lineage>
</organism>
<keyword evidence="2" id="KW-0472">Membrane</keyword>
<sequence>MSSNQGRGRTGRDGRDGRGEVVARAEAMEDSGDVRGTVTDSYVAATPQPTRTVRQETVQRRPAPRVTGNREVEIDVPETYALDRDRVRWGPILAGLVTALTTLLALSLLGLAIGLTSVNAGEAVANNSAPRGIGLGAGIWGAISAILAFLLGGWVAGRTAAVFNKGWGALNGMLVFLVAVPFTLWLVGQGLGALVGSLGNLAQALNIDPNAVRDTAQQAGQQAGQQAQQVTPEQAAEAARRARNTAWATLLSIGLGLGAATLGGLLGTRSELTVDEREVNRAERGIVS</sequence>
<evidence type="ECO:0000256" key="1">
    <source>
        <dbReference type="SAM" id="MobiDB-lite"/>
    </source>
</evidence>
<reference evidence="3" key="1">
    <citation type="submission" date="2020-02" db="EMBL/GenBank/DDBJ databases">
        <authorList>
            <person name="Meier V. D."/>
        </authorList>
    </citation>
    <scope>NUCLEOTIDE SEQUENCE</scope>
    <source>
        <strain evidence="3">AVDCRST_MAG88</strain>
    </source>
</reference>
<feature type="transmembrane region" description="Helical" evidence="2">
    <location>
        <begin position="133"/>
        <end position="156"/>
    </location>
</feature>
<dbReference type="EMBL" id="CADCWM010000344">
    <property type="protein sequence ID" value="CAA9554346.1"/>
    <property type="molecule type" value="Genomic_DNA"/>
</dbReference>
<feature type="transmembrane region" description="Helical" evidence="2">
    <location>
        <begin position="92"/>
        <end position="113"/>
    </location>
</feature>
<feature type="compositionally biased region" description="Basic and acidic residues" evidence="1">
    <location>
        <begin position="10"/>
        <end position="27"/>
    </location>
</feature>
<evidence type="ECO:0000256" key="2">
    <source>
        <dbReference type="SAM" id="Phobius"/>
    </source>
</evidence>
<feature type="transmembrane region" description="Helical" evidence="2">
    <location>
        <begin position="168"/>
        <end position="188"/>
    </location>
</feature>
<feature type="region of interest" description="Disordered" evidence="1">
    <location>
        <begin position="215"/>
        <end position="236"/>
    </location>
</feature>
<feature type="region of interest" description="Disordered" evidence="1">
    <location>
        <begin position="1"/>
        <end position="66"/>
    </location>
</feature>
<keyword evidence="2" id="KW-1133">Transmembrane helix</keyword>
<keyword evidence="2" id="KW-0812">Transmembrane</keyword>
<feature type="transmembrane region" description="Helical" evidence="2">
    <location>
        <begin position="246"/>
        <end position="267"/>
    </location>
</feature>
<gene>
    <name evidence="3" type="ORF">AVDCRST_MAG88-990</name>
</gene>
<proteinExistence type="predicted"/>
<dbReference type="AlphaFoldDB" id="A0A6J4ULZ3"/>
<protein>
    <submittedName>
        <fullName evidence="3">Uncharacterized protein</fullName>
    </submittedName>
</protein>
<evidence type="ECO:0000313" key="3">
    <source>
        <dbReference type="EMBL" id="CAA9554346.1"/>
    </source>
</evidence>
<accession>A0A6J4ULZ3</accession>
<name>A0A6J4ULZ3_9BACT</name>